<dbReference type="RefSeq" id="WP_260718783.1">
    <property type="nucleotide sequence ID" value="NZ_CP104377.1"/>
</dbReference>
<dbReference type="Pfam" id="PF18885">
    <property type="entry name" value="DUF5648"/>
    <property type="match status" value="1"/>
</dbReference>
<dbReference type="EMBL" id="CP104377">
    <property type="protein sequence ID" value="UXC17794.1"/>
    <property type="molecule type" value="Genomic_DNA"/>
</dbReference>
<dbReference type="Pfam" id="PF13365">
    <property type="entry name" value="Trypsin_2"/>
    <property type="match status" value="1"/>
</dbReference>
<dbReference type="SUPFAM" id="SSF50494">
    <property type="entry name" value="Trypsin-like serine proteases"/>
    <property type="match status" value="1"/>
</dbReference>
<name>A0ABY5ZVT5_9BURK</name>
<feature type="domain" description="DUF5648" evidence="1">
    <location>
        <begin position="483"/>
        <end position="578"/>
    </location>
</feature>
<organism evidence="2 3">
    <name type="scientific">Comamonas squillarum</name>
    <dbReference type="NCBI Taxonomy" id="2977320"/>
    <lineage>
        <taxon>Bacteria</taxon>
        <taxon>Pseudomonadati</taxon>
        <taxon>Pseudomonadota</taxon>
        <taxon>Betaproteobacteria</taxon>
        <taxon>Burkholderiales</taxon>
        <taxon>Comamonadaceae</taxon>
        <taxon>Comamonas</taxon>
    </lineage>
</organism>
<protein>
    <submittedName>
        <fullName evidence="2">Trypsin-like peptidase domain-containing protein</fullName>
    </submittedName>
</protein>
<keyword evidence="3" id="KW-1185">Reference proteome</keyword>
<sequence>MSCRTVSSWSSALGGDGLRWVTTLIVAGSCGWAQASWQVDARRMPASPSTVEAKDAVALSAMAVVPIVLPPWQDSKALAPDEGGVRQIGVARALEAMDTVDKVAPLLQWQTLPSGQQVAALQWRADDAYGLRLGLEFAALPPMAVFRLYASPQAAASYEVTGAALLERLAADAQTGQRTWWTPDVGPTPVLEILLPAALATSSLQWSMPQLSQIVVPPSVAEPMKAADMAALSEKRRYNACQLDVNCQQTLLDQRDAVIRMFYVSQGRTFQCTGTLLNNPSQDLTPYVLTAAHCVKDQATASTLQTSWFYYSQYCDSAQLYAGHAERFSAARWLATSMATDMTLLLLDEAPPPGALFAGWDAGALPPGGAVAGLHHPHGDLMMLASGVLEDRTACSVDASSRALDCASQTQSDGGFYRVIWSLGGIEGGSSGSALFFRGRVAGTLTGGDQWCAAKDGRVVYGRLDQAIASFAAWLGADKAMNSDMHMPVYRFLVLRSGGEFYTLSAPERDHVIASFPNDLVFDGIAFYAAGRAHARLVPVHRYFNPEVVAHFYTASDAERQFVQTYHPSWNYDGIAWWSPAQPGDGVGAVYRAYQYVPGVHHYSLQVQARDAWLANAGLLYDGLAYYVWDAP</sequence>
<dbReference type="InterPro" id="IPR043504">
    <property type="entry name" value="Peptidase_S1_PA_chymotrypsin"/>
</dbReference>
<dbReference type="InterPro" id="IPR043708">
    <property type="entry name" value="DUF5648"/>
</dbReference>
<dbReference type="PROSITE" id="PS00134">
    <property type="entry name" value="TRYPSIN_HIS"/>
    <property type="match status" value="1"/>
</dbReference>
<evidence type="ECO:0000313" key="2">
    <source>
        <dbReference type="EMBL" id="UXC17794.1"/>
    </source>
</evidence>
<evidence type="ECO:0000313" key="3">
    <source>
        <dbReference type="Proteomes" id="UP001058290"/>
    </source>
</evidence>
<accession>A0ABY5ZVT5</accession>
<reference evidence="2" key="1">
    <citation type="submission" date="2022-09" db="EMBL/GenBank/DDBJ databases">
        <title>Bacterial diversity in gut of crayfish and pufferfish.</title>
        <authorList>
            <person name="Huang Y."/>
        </authorList>
    </citation>
    <scope>NUCLEOTIDE SEQUENCE</scope>
    <source>
        <strain evidence="2">PR12</strain>
    </source>
</reference>
<proteinExistence type="predicted"/>
<dbReference type="InterPro" id="IPR018114">
    <property type="entry name" value="TRYPSIN_HIS"/>
</dbReference>
<dbReference type="PROSITE" id="PS51257">
    <property type="entry name" value="PROKAR_LIPOPROTEIN"/>
    <property type="match status" value="1"/>
</dbReference>
<dbReference type="Gene3D" id="2.40.10.10">
    <property type="entry name" value="Trypsin-like serine proteases"/>
    <property type="match status" value="2"/>
</dbReference>
<evidence type="ECO:0000259" key="1">
    <source>
        <dbReference type="Pfam" id="PF18885"/>
    </source>
</evidence>
<dbReference type="PANTHER" id="PTHR36234">
    <property type="entry name" value="LYSYL ENDOPEPTIDASE"/>
    <property type="match status" value="1"/>
</dbReference>
<dbReference type="PANTHER" id="PTHR36234:SF5">
    <property type="entry name" value="LYSYL ENDOPEPTIDASE"/>
    <property type="match status" value="1"/>
</dbReference>
<gene>
    <name evidence="2" type="ORF">N4T19_19170</name>
</gene>
<dbReference type="InterPro" id="IPR009003">
    <property type="entry name" value="Peptidase_S1_PA"/>
</dbReference>
<dbReference type="Proteomes" id="UP001058290">
    <property type="component" value="Chromosome"/>
</dbReference>